<gene>
    <name evidence="1" type="ORF">BT96DRAFT_212624</name>
</gene>
<dbReference type="Proteomes" id="UP000799118">
    <property type="component" value="Unassembled WGS sequence"/>
</dbReference>
<evidence type="ECO:0000313" key="1">
    <source>
        <dbReference type="EMBL" id="KAE9393755.1"/>
    </source>
</evidence>
<dbReference type="EMBL" id="ML769565">
    <property type="protein sequence ID" value="KAE9393755.1"/>
    <property type="molecule type" value="Genomic_DNA"/>
</dbReference>
<dbReference type="AlphaFoldDB" id="A0A6A4H9A5"/>
<protein>
    <submittedName>
        <fullName evidence="1">Uncharacterized protein</fullName>
    </submittedName>
</protein>
<keyword evidence="2" id="KW-1185">Reference proteome</keyword>
<organism evidence="1 2">
    <name type="scientific">Gymnopus androsaceus JB14</name>
    <dbReference type="NCBI Taxonomy" id="1447944"/>
    <lineage>
        <taxon>Eukaryota</taxon>
        <taxon>Fungi</taxon>
        <taxon>Dikarya</taxon>
        <taxon>Basidiomycota</taxon>
        <taxon>Agaricomycotina</taxon>
        <taxon>Agaricomycetes</taxon>
        <taxon>Agaricomycetidae</taxon>
        <taxon>Agaricales</taxon>
        <taxon>Marasmiineae</taxon>
        <taxon>Omphalotaceae</taxon>
        <taxon>Gymnopus</taxon>
    </lineage>
</organism>
<evidence type="ECO:0000313" key="2">
    <source>
        <dbReference type="Proteomes" id="UP000799118"/>
    </source>
</evidence>
<name>A0A6A4H9A5_9AGAR</name>
<reference evidence="1" key="1">
    <citation type="journal article" date="2019" name="Environ. Microbiol.">
        <title>Fungal ecological strategies reflected in gene transcription - a case study of two litter decomposers.</title>
        <authorList>
            <person name="Barbi F."/>
            <person name="Kohler A."/>
            <person name="Barry K."/>
            <person name="Baskaran P."/>
            <person name="Daum C."/>
            <person name="Fauchery L."/>
            <person name="Ihrmark K."/>
            <person name="Kuo A."/>
            <person name="LaButti K."/>
            <person name="Lipzen A."/>
            <person name="Morin E."/>
            <person name="Grigoriev I.V."/>
            <person name="Henrissat B."/>
            <person name="Lindahl B."/>
            <person name="Martin F."/>
        </authorList>
    </citation>
    <scope>NUCLEOTIDE SEQUENCE</scope>
    <source>
        <strain evidence="1">JB14</strain>
    </source>
</reference>
<proteinExistence type="predicted"/>
<accession>A0A6A4H9A5</accession>
<sequence length="180" mass="18816">MSGIVKPSCERTTSVSVDAPLSLGVGAGGRGTAAGAGDGASTLESEEAAGEALGIALKERPAGQGGIRPASVFKLGMQAKRTSAPAVRAWPVTRRYQRPATIQIHRQEWVAWIAGAGVESQRPGQALVAHHYAVCKMVSPMLKLTLMWRMGMGTNGKYVISGMGLGIRVRGRLHLIGDTG</sequence>